<dbReference type="EMBL" id="JAUYVI010000001">
    <property type="protein sequence ID" value="MDQ7246723.1"/>
    <property type="molecule type" value="Genomic_DNA"/>
</dbReference>
<dbReference type="NCBIfam" id="NF008517">
    <property type="entry name" value="PRK11440.1"/>
    <property type="match status" value="1"/>
</dbReference>
<keyword evidence="1 3" id="KW-0378">Hydrolase</keyword>
<keyword evidence="4" id="KW-1185">Reference proteome</keyword>
<comment type="caution">
    <text evidence="3">The sequence shown here is derived from an EMBL/GenBank/DDBJ whole genome shotgun (WGS) entry which is preliminary data.</text>
</comment>
<dbReference type="GO" id="GO:0016787">
    <property type="term" value="F:hydrolase activity"/>
    <property type="evidence" value="ECO:0007669"/>
    <property type="project" value="UniProtKB-KW"/>
</dbReference>
<dbReference type="RefSeq" id="WP_379954119.1">
    <property type="nucleotide sequence ID" value="NZ_JAUYVI010000001.1"/>
</dbReference>
<dbReference type="PANTHER" id="PTHR43540">
    <property type="entry name" value="PEROXYUREIDOACRYLATE/UREIDOACRYLATE AMIDOHYDROLASE-RELATED"/>
    <property type="match status" value="1"/>
</dbReference>
<proteinExistence type="predicted"/>
<evidence type="ECO:0000259" key="2">
    <source>
        <dbReference type="Pfam" id="PF00857"/>
    </source>
</evidence>
<dbReference type="InterPro" id="IPR036380">
    <property type="entry name" value="Isochorismatase-like_sf"/>
</dbReference>
<evidence type="ECO:0000313" key="3">
    <source>
        <dbReference type="EMBL" id="MDQ7246723.1"/>
    </source>
</evidence>
<dbReference type="CDD" id="cd00431">
    <property type="entry name" value="cysteine_hydrolases"/>
    <property type="match status" value="1"/>
</dbReference>
<dbReference type="SUPFAM" id="SSF52499">
    <property type="entry name" value="Isochorismatase-like hydrolases"/>
    <property type="match status" value="1"/>
</dbReference>
<dbReference type="Gene3D" id="3.40.50.850">
    <property type="entry name" value="Isochorismatase-like"/>
    <property type="match status" value="1"/>
</dbReference>
<sequence length="194" mass="20694">MLTLDAKRTALVLIDVQKGTLGFNLSPYTPAGIVATSAKLAQASRKAGALLVYVRVVFATDYADRPQGLTDTPMILPPGGMPADWSDYAPEVAAIAPDLWIAKRQWSAFHGTELDLQLRRRGITHTIFGGIATNFGVESSARDAWQNNYTVVVAEDACSSVGPDLHKFAIEKTLPRVSLVRSSAEIVAALAGAA</sequence>
<feature type="domain" description="Isochorismatase-like" evidence="2">
    <location>
        <begin position="9"/>
        <end position="184"/>
    </location>
</feature>
<dbReference type="Pfam" id="PF00857">
    <property type="entry name" value="Isochorismatase"/>
    <property type="match status" value="1"/>
</dbReference>
<organism evidence="3 4">
    <name type="scientific">Dongia sedimenti</name>
    <dbReference type="NCBI Taxonomy" id="3064282"/>
    <lineage>
        <taxon>Bacteria</taxon>
        <taxon>Pseudomonadati</taxon>
        <taxon>Pseudomonadota</taxon>
        <taxon>Alphaproteobacteria</taxon>
        <taxon>Rhodospirillales</taxon>
        <taxon>Dongiaceae</taxon>
        <taxon>Dongia</taxon>
    </lineage>
</organism>
<protein>
    <submittedName>
        <fullName evidence="3">Hydrolase</fullName>
    </submittedName>
</protein>
<evidence type="ECO:0000256" key="1">
    <source>
        <dbReference type="ARBA" id="ARBA00022801"/>
    </source>
</evidence>
<reference evidence="4" key="1">
    <citation type="submission" date="2023-08" db="EMBL/GenBank/DDBJ databases">
        <title>Rhodospirillaceae gen. nov., a novel taxon isolated from the Yangtze River Yuezi River estuary sludge.</title>
        <authorList>
            <person name="Ruan L."/>
        </authorList>
    </citation>
    <scope>NUCLEOTIDE SEQUENCE [LARGE SCALE GENOMIC DNA]</scope>
    <source>
        <strain evidence="4">R-7</strain>
    </source>
</reference>
<dbReference type="InterPro" id="IPR000868">
    <property type="entry name" value="Isochorismatase-like_dom"/>
</dbReference>
<accession>A0ABU0YG63</accession>
<dbReference type="InterPro" id="IPR050272">
    <property type="entry name" value="Isochorismatase-like_hydrls"/>
</dbReference>
<dbReference type="Proteomes" id="UP001230156">
    <property type="component" value="Unassembled WGS sequence"/>
</dbReference>
<name>A0ABU0YG63_9PROT</name>
<dbReference type="PANTHER" id="PTHR43540:SF7">
    <property type="entry name" value="ISOCHORISMATASE FAMILY PROTEIN YECD"/>
    <property type="match status" value="1"/>
</dbReference>
<evidence type="ECO:0000313" key="4">
    <source>
        <dbReference type="Proteomes" id="UP001230156"/>
    </source>
</evidence>
<gene>
    <name evidence="3" type="ORF">Q8A70_03560</name>
</gene>